<accession>A0A1G9JV50</accession>
<name>A0A1G9JV50_9BACT</name>
<evidence type="ECO:0000313" key="3">
    <source>
        <dbReference type="Proteomes" id="UP000198901"/>
    </source>
</evidence>
<gene>
    <name evidence="2" type="ORF">SAMN04488090_0767</name>
</gene>
<feature type="transmembrane region" description="Helical" evidence="1">
    <location>
        <begin position="380"/>
        <end position="399"/>
    </location>
</feature>
<dbReference type="Proteomes" id="UP000198901">
    <property type="component" value="Unassembled WGS sequence"/>
</dbReference>
<dbReference type="OrthoDB" id="2659138at2"/>
<keyword evidence="1" id="KW-0812">Transmembrane</keyword>
<feature type="transmembrane region" description="Helical" evidence="1">
    <location>
        <begin position="201"/>
        <end position="220"/>
    </location>
</feature>
<feature type="transmembrane region" description="Helical" evidence="1">
    <location>
        <begin position="432"/>
        <end position="454"/>
    </location>
</feature>
<reference evidence="2 3" key="1">
    <citation type="submission" date="2016-10" db="EMBL/GenBank/DDBJ databases">
        <authorList>
            <person name="de Groot N.N."/>
        </authorList>
    </citation>
    <scope>NUCLEOTIDE SEQUENCE [LARGE SCALE GENOMIC DNA]</scope>
    <source>
        <strain evidence="2 3">DSM 21668</strain>
    </source>
</reference>
<keyword evidence="1" id="KW-0472">Membrane</keyword>
<feature type="transmembrane region" description="Helical" evidence="1">
    <location>
        <begin position="162"/>
        <end position="189"/>
    </location>
</feature>
<keyword evidence="1" id="KW-1133">Transmembrane helix</keyword>
<feature type="transmembrane region" description="Helical" evidence="1">
    <location>
        <begin position="89"/>
        <end position="108"/>
    </location>
</feature>
<dbReference type="AlphaFoldDB" id="A0A1G9JV50"/>
<dbReference type="RefSeq" id="WP_093198036.1">
    <property type="nucleotide sequence ID" value="NZ_FNGS01000002.1"/>
</dbReference>
<organism evidence="2 3">
    <name type="scientific">Siphonobacter aquaeclarae</name>
    <dbReference type="NCBI Taxonomy" id="563176"/>
    <lineage>
        <taxon>Bacteria</taxon>
        <taxon>Pseudomonadati</taxon>
        <taxon>Bacteroidota</taxon>
        <taxon>Cytophagia</taxon>
        <taxon>Cytophagales</taxon>
        <taxon>Cytophagaceae</taxon>
        <taxon>Siphonobacter</taxon>
    </lineage>
</organism>
<sequence>MINAVLWILDRLQGLFRRLGADYLSLRAIVEMKLLMDTRRNRSTLGRSYRNADSSGRLWLVYAMNAFFSLFIGLLVSFIPSVMTGMTVLFTYLIVMVALTLITDYAELLLDTTDNAILLPRPVNSRTIWLSRLVHLIVYVSTLALSMVLIPAGAAGYRFGWWLTPVVLLLSVQAVLLAVFLTTLLYLLVVRFTSEEKLKDIIAYLQVGLSLLFTVGYQVVPRLIRPQLTNLTDDGLHTWHYLTPPAWLAGVADSLVNHVFTPGHGVLLALAAGVPPLLLWVSSRYLATDFTTKLTAMGSTTQVHTARKQSRRSVGNWLAARFTRNATERASFELSWLLTGRDRRFKTRAYPALGFLLPMLFVVLRPILEGEVSFESLQEGRMYLLVIYSSQIVMGSFYMNSFQSEDFRAAWVYDAAPVAAPGDIILGNLKAIVFKFFTPFYLVVSAGLLFVWGPQILDDLVAGYIFAVFVTTLEAWVKSRYWKLPFSQEPKTRADSGRTIILMMMLFFFLPLCGLAHWGASFVPGGTILIAGCYAAMLWGTIQSYRKLRWEQFSE</sequence>
<protein>
    <recommendedName>
        <fullName evidence="4">ABC-2 type transport system permease protein</fullName>
    </recommendedName>
</protein>
<feature type="transmembrane region" description="Helical" evidence="1">
    <location>
        <begin position="498"/>
        <end position="518"/>
    </location>
</feature>
<feature type="transmembrane region" description="Helical" evidence="1">
    <location>
        <begin position="349"/>
        <end position="368"/>
    </location>
</feature>
<keyword evidence="3" id="KW-1185">Reference proteome</keyword>
<proteinExistence type="predicted"/>
<feature type="transmembrane region" description="Helical" evidence="1">
    <location>
        <begin position="59"/>
        <end position="83"/>
    </location>
</feature>
<feature type="transmembrane region" description="Helical" evidence="1">
    <location>
        <begin position="460"/>
        <end position="477"/>
    </location>
</feature>
<evidence type="ECO:0000313" key="2">
    <source>
        <dbReference type="EMBL" id="SDL41232.1"/>
    </source>
</evidence>
<dbReference type="STRING" id="563176.SAMN04488090_0767"/>
<dbReference type="EMBL" id="FNGS01000002">
    <property type="protein sequence ID" value="SDL41232.1"/>
    <property type="molecule type" value="Genomic_DNA"/>
</dbReference>
<evidence type="ECO:0000256" key="1">
    <source>
        <dbReference type="SAM" id="Phobius"/>
    </source>
</evidence>
<feature type="transmembrane region" description="Helical" evidence="1">
    <location>
        <begin position="524"/>
        <end position="542"/>
    </location>
</feature>
<feature type="transmembrane region" description="Helical" evidence="1">
    <location>
        <begin position="129"/>
        <end position="150"/>
    </location>
</feature>
<feature type="transmembrane region" description="Helical" evidence="1">
    <location>
        <begin position="266"/>
        <end position="287"/>
    </location>
</feature>
<evidence type="ECO:0008006" key="4">
    <source>
        <dbReference type="Google" id="ProtNLM"/>
    </source>
</evidence>